<dbReference type="GO" id="GO:0005634">
    <property type="term" value="C:nucleus"/>
    <property type="evidence" value="ECO:0007669"/>
    <property type="project" value="TreeGrafter"/>
</dbReference>
<evidence type="ECO:0000256" key="4">
    <source>
        <dbReference type="ARBA" id="ARBA00043897"/>
    </source>
</evidence>
<dbReference type="OrthoDB" id="2154985at2759"/>
<dbReference type="GO" id="GO:0005829">
    <property type="term" value="C:cytosol"/>
    <property type="evidence" value="ECO:0007669"/>
    <property type="project" value="TreeGrafter"/>
</dbReference>
<sequence length="247" mass="25860">MSPLSGWFRTADDGGASGSGKSAAETAAKERENLASALSWTGLIMNDDIDGAWEGLQRGDSSFHSLGSAVTFFMRSVLGFEKQVMAETSAKLADCETRAWDDYKRAQRRGATHGTSSMYPPGTEYELVRAETQLMGAVVGVLHESLVEAMRSFYKLRKAFLILDGIIAIEAKAQAAASDGGLSAASASEGREASEGDAAGESGRDEPESSGSDEFVQTPVGDKDTSTSATTPEDSSDDGAGSRPAPP</sequence>
<dbReference type="PANTHER" id="PTHR31859:SF1">
    <property type="entry name" value="TETRATRICOPEPTIDE REPEAT PROTEIN 39C"/>
    <property type="match status" value="1"/>
</dbReference>
<reference evidence="6 7" key="1">
    <citation type="submission" date="2017-08" db="EMBL/GenBank/DDBJ databases">
        <title>Harnessing the power of phylogenomics to disentangle the directionality and signatures of interkingdom host jumping in the parasitic fungal genus Tolypocladium.</title>
        <authorList>
            <person name="Quandt C.A."/>
            <person name="Patterson W."/>
            <person name="Spatafora J.W."/>
        </authorList>
    </citation>
    <scope>NUCLEOTIDE SEQUENCE [LARGE SCALE GENOMIC DNA]</scope>
    <source>
        <strain evidence="6 7">CBS 113982</strain>
    </source>
</reference>
<organism evidence="6 7">
    <name type="scientific">Tolypocladium capitatum</name>
    <dbReference type="NCBI Taxonomy" id="45235"/>
    <lineage>
        <taxon>Eukaryota</taxon>
        <taxon>Fungi</taxon>
        <taxon>Dikarya</taxon>
        <taxon>Ascomycota</taxon>
        <taxon>Pezizomycotina</taxon>
        <taxon>Sordariomycetes</taxon>
        <taxon>Hypocreomycetidae</taxon>
        <taxon>Hypocreales</taxon>
        <taxon>Ophiocordycipitaceae</taxon>
        <taxon>Tolypocladium</taxon>
    </lineage>
</organism>
<dbReference type="InterPro" id="IPR019412">
    <property type="entry name" value="IML2/TPR_39"/>
</dbReference>
<evidence type="ECO:0000256" key="3">
    <source>
        <dbReference type="ARBA" id="ARBA00019539"/>
    </source>
</evidence>
<evidence type="ECO:0000256" key="5">
    <source>
        <dbReference type="SAM" id="MobiDB-lite"/>
    </source>
</evidence>
<protein>
    <recommendedName>
        <fullName evidence="2">Inclusion body clearance protein IML2</fullName>
    </recommendedName>
    <alternativeName>
        <fullName evidence="3">Inclusion body clearance protein iml2</fullName>
    </alternativeName>
</protein>
<keyword evidence="7" id="KW-1185">Reference proteome</keyword>
<name>A0A2K3QN92_9HYPO</name>
<dbReference type="GO" id="GO:0005741">
    <property type="term" value="C:mitochondrial outer membrane"/>
    <property type="evidence" value="ECO:0007669"/>
    <property type="project" value="TreeGrafter"/>
</dbReference>
<comment type="subunit">
    <text evidence="1">Interacts with lipid droplet proteins.</text>
</comment>
<proteinExistence type="predicted"/>
<dbReference type="Pfam" id="PF10300">
    <property type="entry name" value="Iml2-TPR_39"/>
    <property type="match status" value="1"/>
</dbReference>
<evidence type="ECO:0000256" key="1">
    <source>
        <dbReference type="ARBA" id="ARBA00011408"/>
    </source>
</evidence>
<feature type="region of interest" description="Disordered" evidence="5">
    <location>
        <begin position="1"/>
        <end position="28"/>
    </location>
</feature>
<evidence type="ECO:0000313" key="7">
    <source>
        <dbReference type="Proteomes" id="UP000236621"/>
    </source>
</evidence>
<gene>
    <name evidence="6" type="ORF">TCAP_01074</name>
</gene>
<comment type="caution">
    <text evidence="6">The sequence shown here is derived from an EMBL/GenBank/DDBJ whole genome shotgun (WGS) entry which is preliminary data.</text>
</comment>
<accession>A0A2K3QN92</accession>
<feature type="region of interest" description="Disordered" evidence="5">
    <location>
        <begin position="185"/>
        <end position="247"/>
    </location>
</feature>
<dbReference type="Proteomes" id="UP000236621">
    <property type="component" value="Unassembled WGS sequence"/>
</dbReference>
<dbReference type="EMBL" id="NRSZ01000172">
    <property type="protein sequence ID" value="PNY29000.1"/>
    <property type="molecule type" value="Genomic_DNA"/>
</dbReference>
<dbReference type="PANTHER" id="PTHR31859">
    <property type="entry name" value="TETRATRICOPEPTIDE REPEAT PROTEIN 39 FAMILY MEMBER"/>
    <property type="match status" value="1"/>
</dbReference>
<feature type="non-terminal residue" evidence="6">
    <location>
        <position position="247"/>
    </location>
</feature>
<evidence type="ECO:0000313" key="6">
    <source>
        <dbReference type="EMBL" id="PNY29000.1"/>
    </source>
</evidence>
<comment type="function">
    <text evidence="4">Inclusion body (IB) resident protein that interacts strongly with lipid droplet (LD) proteins. Involved in LD-mediated IB clearing after protein folding stress, probably by enabling access to the IBs of an LD-stored soluble sterol derivative that acts as a chaperone in inclusion clearing.</text>
</comment>
<evidence type="ECO:0000256" key="2">
    <source>
        <dbReference type="ARBA" id="ARBA00018424"/>
    </source>
</evidence>
<dbReference type="AlphaFoldDB" id="A0A2K3QN92"/>